<accession>A0A392VW96</accession>
<name>A0A392VW96_9FABA</name>
<protein>
    <submittedName>
        <fullName evidence="1">Uncharacterized protein</fullName>
    </submittedName>
</protein>
<dbReference type="Proteomes" id="UP000265520">
    <property type="component" value="Unassembled WGS sequence"/>
</dbReference>
<keyword evidence="2" id="KW-1185">Reference proteome</keyword>
<organism evidence="1 2">
    <name type="scientific">Trifolium medium</name>
    <dbReference type="NCBI Taxonomy" id="97028"/>
    <lineage>
        <taxon>Eukaryota</taxon>
        <taxon>Viridiplantae</taxon>
        <taxon>Streptophyta</taxon>
        <taxon>Embryophyta</taxon>
        <taxon>Tracheophyta</taxon>
        <taxon>Spermatophyta</taxon>
        <taxon>Magnoliopsida</taxon>
        <taxon>eudicotyledons</taxon>
        <taxon>Gunneridae</taxon>
        <taxon>Pentapetalae</taxon>
        <taxon>rosids</taxon>
        <taxon>fabids</taxon>
        <taxon>Fabales</taxon>
        <taxon>Fabaceae</taxon>
        <taxon>Papilionoideae</taxon>
        <taxon>50 kb inversion clade</taxon>
        <taxon>NPAAA clade</taxon>
        <taxon>Hologalegina</taxon>
        <taxon>IRL clade</taxon>
        <taxon>Trifolieae</taxon>
        <taxon>Trifolium</taxon>
    </lineage>
</organism>
<dbReference type="AlphaFoldDB" id="A0A392VW96"/>
<comment type="caution">
    <text evidence="1">The sequence shown here is derived from an EMBL/GenBank/DDBJ whole genome shotgun (WGS) entry which is preliminary data.</text>
</comment>
<feature type="non-terminal residue" evidence="1">
    <location>
        <position position="1"/>
    </location>
</feature>
<dbReference type="EMBL" id="LXQA011294373">
    <property type="protein sequence ID" value="MCI92217.1"/>
    <property type="molecule type" value="Genomic_DNA"/>
</dbReference>
<reference evidence="1 2" key="1">
    <citation type="journal article" date="2018" name="Front. Plant Sci.">
        <title>Red Clover (Trifolium pratense) and Zigzag Clover (T. medium) - A Picture of Genomic Similarities and Differences.</title>
        <authorList>
            <person name="Dluhosova J."/>
            <person name="Istvanek J."/>
            <person name="Nedelnik J."/>
            <person name="Repkova J."/>
        </authorList>
    </citation>
    <scope>NUCLEOTIDE SEQUENCE [LARGE SCALE GENOMIC DNA]</scope>
    <source>
        <strain evidence="2">cv. 10/8</strain>
        <tissue evidence="1">Leaf</tissue>
    </source>
</reference>
<sequence>HTGGEPLALYFPPKVFLMHRQYDICTFCVRSLRYLADQS</sequence>
<proteinExistence type="predicted"/>
<evidence type="ECO:0000313" key="2">
    <source>
        <dbReference type="Proteomes" id="UP000265520"/>
    </source>
</evidence>
<evidence type="ECO:0000313" key="1">
    <source>
        <dbReference type="EMBL" id="MCI92217.1"/>
    </source>
</evidence>